<evidence type="ECO:0000313" key="6">
    <source>
        <dbReference type="EMBL" id="QKD83988.1"/>
    </source>
</evidence>
<organism evidence="6 7">
    <name type="scientific">Thermoleptolyngbya sichuanensis A183</name>
    <dbReference type="NCBI Taxonomy" id="2737172"/>
    <lineage>
        <taxon>Bacteria</taxon>
        <taxon>Bacillati</taxon>
        <taxon>Cyanobacteriota</taxon>
        <taxon>Cyanophyceae</taxon>
        <taxon>Oculatellales</taxon>
        <taxon>Oculatellaceae</taxon>
        <taxon>Thermoleptolyngbya</taxon>
        <taxon>Thermoleptolyngbya sichuanensis</taxon>
    </lineage>
</organism>
<dbReference type="KEGG" id="theu:HPC62_18920"/>
<dbReference type="AlphaFoldDB" id="A0A6M8BBI1"/>
<reference evidence="6 7" key="1">
    <citation type="submission" date="2020-05" db="EMBL/GenBank/DDBJ databases">
        <title>Complete genome sequence of of a novel Thermoleptolyngbya strain isolated from hot springs of Ganzi, Sichuan China.</title>
        <authorList>
            <person name="Tang J."/>
            <person name="Daroch M."/>
            <person name="Li L."/>
            <person name="Waleron K."/>
            <person name="Waleron M."/>
            <person name="Waleron M."/>
        </authorList>
    </citation>
    <scope>NUCLEOTIDE SEQUENCE [LARGE SCALE GENOMIC DNA]</scope>
    <source>
        <strain evidence="6 7">PKUAC-SCTA183</strain>
    </source>
</reference>
<gene>
    <name evidence="6" type="ORF">HPC62_18920</name>
</gene>
<dbReference type="RefSeq" id="WP_172358061.1">
    <property type="nucleotide sequence ID" value="NZ_CP053661.1"/>
</dbReference>
<dbReference type="EMBL" id="CP053661">
    <property type="protein sequence ID" value="QKD83988.1"/>
    <property type="molecule type" value="Genomic_DNA"/>
</dbReference>
<dbReference type="Pfam" id="PF09685">
    <property type="entry name" value="MamF_MmsF"/>
    <property type="match status" value="1"/>
</dbReference>
<proteinExistence type="predicted"/>
<evidence type="ECO:0000256" key="2">
    <source>
        <dbReference type="ARBA" id="ARBA00022692"/>
    </source>
</evidence>
<keyword evidence="4 5" id="KW-0472">Membrane</keyword>
<feature type="transmembrane region" description="Helical" evidence="5">
    <location>
        <begin position="12"/>
        <end position="36"/>
    </location>
</feature>
<evidence type="ECO:0000256" key="5">
    <source>
        <dbReference type="SAM" id="Phobius"/>
    </source>
</evidence>
<evidence type="ECO:0000256" key="1">
    <source>
        <dbReference type="ARBA" id="ARBA00004141"/>
    </source>
</evidence>
<dbReference type="InterPro" id="IPR019109">
    <property type="entry name" value="MamF_MmsF"/>
</dbReference>
<sequence length="112" mass="12546">MTDLEQRKLYSVLCHGSQLICYSLVSVAVPIVLLLISDDPIVQGNAKEAINFYLTVLIWGVIFLVLCFVLIGIPLLIGLVIVSTIMPIIAMVNAATNLERPYRYPCIWHFIQ</sequence>
<keyword evidence="2 5" id="KW-0812">Transmembrane</keyword>
<feature type="transmembrane region" description="Helical" evidence="5">
    <location>
        <begin position="56"/>
        <end position="82"/>
    </location>
</feature>
<keyword evidence="3 5" id="KW-1133">Transmembrane helix</keyword>
<name>A0A6M8BBI1_9CYAN</name>
<keyword evidence="7" id="KW-1185">Reference proteome</keyword>
<protein>
    <submittedName>
        <fullName evidence="6">DUF4870 domain-containing protein</fullName>
    </submittedName>
</protein>
<comment type="subcellular location">
    <subcellularLocation>
        <location evidence="1">Membrane</location>
        <topology evidence="1">Multi-pass membrane protein</topology>
    </subcellularLocation>
</comment>
<evidence type="ECO:0000256" key="3">
    <source>
        <dbReference type="ARBA" id="ARBA00022989"/>
    </source>
</evidence>
<dbReference type="Proteomes" id="UP000505210">
    <property type="component" value="Chromosome"/>
</dbReference>
<accession>A0A6M8BBI1</accession>
<evidence type="ECO:0000313" key="7">
    <source>
        <dbReference type="Proteomes" id="UP000505210"/>
    </source>
</evidence>
<evidence type="ECO:0000256" key="4">
    <source>
        <dbReference type="ARBA" id="ARBA00023136"/>
    </source>
</evidence>